<proteinExistence type="predicted"/>
<protein>
    <submittedName>
        <fullName evidence="7">Centrosomal of 83 kDa</fullName>
    </submittedName>
</protein>
<dbReference type="InterPro" id="IPR052116">
    <property type="entry name" value="Centro_Cilium_Assembly"/>
</dbReference>
<evidence type="ECO:0000256" key="6">
    <source>
        <dbReference type="SAM" id="MobiDB-lite"/>
    </source>
</evidence>
<dbReference type="PANTHER" id="PTHR23170:SF2">
    <property type="entry name" value="CENTROSOMAL PROTEIN OF 83 KDA"/>
    <property type="match status" value="1"/>
</dbReference>
<feature type="compositionally biased region" description="Basic and acidic residues" evidence="6">
    <location>
        <begin position="688"/>
        <end position="697"/>
    </location>
</feature>
<feature type="coiled-coil region" evidence="5">
    <location>
        <begin position="660"/>
        <end position="687"/>
    </location>
</feature>
<keyword evidence="3 5" id="KW-0175">Coiled coil</keyword>
<comment type="subcellular location">
    <subcellularLocation>
        <location evidence="1">Cytoplasm</location>
        <location evidence="1">Cytoskeleton</location>
        <location evidence="1">Microtubule organizing center</location>
        <location evidence="1">Centrosome</location>
    </subcellularLocation>
</comment>
<name>A0AAD1VZG5_PELCU</name>
<feature type="region of interest" description="Disordered" evidence="6">
    <location>
        <begin position="688"/>
        <end position="727"/>
    </location>
</feature>
<dbReference type="GO" id="GO:0005794">
    <property type="term" value="C:Golgi apparatus"/>
    <property type="evidence" value="ECO:0007669"/>
    <property type="project" value="TreeGrafter"/>
</dbReference>
<evidence type="ECO:0000256" key="1">
    <source>
        <dbReference type="ARBA" id="ARBA00004300"/>
    </source>
</evidence>
<dbReference type="AlphaFoldDB" id="A0AAD1VZG5"/>
<dbReference type="GO" id="GO:0005814">
    <property type="term" value="C:centriole"/>
    <property type="evidence" value="ECO:0007669"/>
    <property type="project" value="TreeGrafter"/>
</dbReference>
<dbReference type="Proteomes" id="UP001295444">
    <property type="component" value="Chromosome 03"/>
</dbReference>
<keyword evidence="4" id="KW-0206">Cytoskeleton</keyword>
<keyword evidence="8" id="KW-1185">Reference proteome</keyword>
<organism evidence="7 8">
    <name type="scientific">Pelobates cultripes</name>
    <name type="common">Western spadefoot toad</name>
    <dbReference type="NCBI Taxonomy" id="61616"/>
    <lineage>
        <taxon>Eukaryota</taxon>
        <taxon>Metazoa</taxon>
        <taxon>Chordata</taxon>
        <taxon>Craniata</taxon>
        <taxon>Vertebrata</taxon>
        <taxon>Euteleostomi</taxon>
        <taxon>Amphibia</taxon>
        <taxon>Batrachia</taxon>
        <taxon>Anura</taxon>
        <taxon>Pelobatoidea</taxon>
        <taxon>Pelobatidae</taxon>
        <taxon>Pelobates</taxon>
    </lineage>
</organism>
<evidence type="ECO:0000256" key="4">
    <source>
        <dbReference type="ARBA" id="ARBA00023212"/>
    </source>
</evidence>
<feature type="coiled-coil region" evidence="5">
    <location>
        <begin position="81"/>
        <end position="626"/>
    </location>
</feature>
<evidence type="ECO:0000256" key="2">
    <source>
        <dbReference type="ARBA" id="ARBA00022490"/>
    </source>
</evidence>
<sequence length="727" mass="86129">MEGYPAMLSQVSGTSGFPTSDTELQKLLIDERMRCELHKTNYQTIKAEHTRLQDIYEKSQKDHERMLSEKQRTLEKLQLFVEEIRGELLDKTREMENLKLQVLSPQKIELLKIQIQQDLEATMKERFQKLNEEAEKYKDDYNKLRYENTFLKSQFEHQKEQHARVSEEQKMKYEAEISALEKDKEELNNQIVSVDHTRDGKRVEDLLRDKAHLLQKVKGLEDEVKELRAEREHYGSQAENVQRIQVRQMAETQTTIRSLESEKQSVKLQLERLEKEFQLSTEQNHTLTTKLHRTEREANELSTRTIDEIKYAHKIEIDNIKLEAERKKNDAERERDKIKSQLDAVETDNEILKVNLERQKELLTEKERELIRKVQAAKEAGFHQIAALEDERLEFESRIVELEKYKMDHDNQKQSEISQLEEKIRIAQLAEESTRRELQSLRSKLQQQMVYTEQLQKSKRDEADLKQEIKELKIQVTSMSESENHLLRTNEKLQENVERLKQEIRNTRSHAERVQHDAEKELEGNRIEWLEEKHNLHDQLSQLQEKYNQVKGKLQRAAAAQKKRKTLNENRCRKHEDRIELLEAKKEELETQIHVLNRQNVPREECGRLQKRLKDLQRRHNEFRGLILGPNIPGSGLLNPPHLSSTMLPGAEFSFYNIQEEHHQRELSLVRKRLEELEMTQKKQLEELGHPIERVRPETSNSGVLHGNLETEDLSELSDSAGQTKCE</sequence>
<evidence type="ECO:0000313" key="7">
    <source>
        <dbReference type="EMBL" id="CAH2277738.1"/>
    </source>
</evidence>
<gene>
    <name evidence="7" type="ORF">PECUL_23A013833</name>
</gene>
<dbReference type="GO" id="GO:0097539">
    <property type="term" value="C:ciliary transition fiber"/>
    <property type="evidence" value="ECO:0007669"/>
    <property type="project" value="TreeGrafter"/>
</dbReference>
<feature type="compositionally biased region" description="Polar residues" evidence="6">
    <location>
        <begin position="717"/>
        <end position="727"/>
    </location>
</feature>
<evidence type="ECO:0000256" key="5">
    <source>
        <dbReference type="SAM" id="Coils"/>
    </source>
</evidence>
<evidence type="ECO:0000313" key="8">
    <source>
        <dbReference type="Proteomes" id="UP001295444"/>
    </source>
</evidence>
<dbReference type="GO" id="GO:0051660">
    <property type="term" value="P:establishment of centrosome localization"/>
    <property type="evidence" value="ECO:0007669"/>
    <property type="project" value="TreeGrafter"/>
</dbReference>
<dbReference type="EMBL" id="OW240914">
    <property type="protein sequence ID" value="CAH2277738.1"/>
    <property type="molecule type" value="Genomic_DNA"/>
</dbReference>
<accession>A0AAD1VZG5</accession>
<dbReference type="GO" id="GO:0005813">
    <property type="term" value="C:centrosome"/>
    <property type="evidence" value="ECO:0007669"/>
    <property type="project" value="UniProtKB-SubCell"/>
</dbReference>
<dbReference type="GO" id="GO:0060271">
    <property type="term" value="P:cilium assembly"/>
    <property type="evidence" value="ECO:0007669"/>
    <property type="project" value="TreeGrafter"/>
</dbReference>
<dbReference type="PANTHER" id="PTHR23170">
    <property type="entry name" value="NY-REN-58 ANTIGEN"/>
    <property type="match status" value="1"/>
</dbReference>
<evidence type="ECO:0000256" key="3">
    <source>
        <dbReference type="ARBA" id="ARBA00023054"/>
    </source>
</evidence>
<reference evidence="7" key="1">
    <citation type="submission" date="2022-03" db="EMBL/GenBank/DDBJ databases">
        <authorList>
            <person name="Alioto T."/>
            <person name="Alioto T."/>
            <person name="Gomez Garrido J."/>
        </authorList>
    </citation>
    <scope>NUCLEOTIDE SEQUENCE</scope>
</reference>
<keyword evidence="2" id="KW-0963">Cytoplasm</keyword>